<dbReference type="InterPro" id="IPR050526">
    <property type="entry name" value="Rubredoxin_ET"/>
</dbReference>
<dbReference type="CDD" id="cd00730">
    <property type="entry name" value="rubredoxin"/>
    <property type="match status" value="1"/>
</dbReference>
<dbReference type="AlphaFoldDB" id="A0A8J6T5J9"/>
<name>A0A8J6T5J9_9DELT</name>
<comment type="cofactor">
    <cofactor evidence="5">
        <name>Fe(3+)</name>
        <dbReference type="ChEBI" id="CHEBI:29034"/>
    </cofactor>
</comment>
<gene>
    <name evidence="7" type="ORF">H8E19_04280</name>
</gene>
<dbReference type="InterPro" id="IPR024935">
    <property type="entry name" value="Rubredoxin_dom"/>
</dbReference>
<dbReference type="GO" id="GO:0043448">
    <property type="term" value="P:alkane catabolic process"/>
    <property type="evidence" value="ECO:0007669"/>
    <property type="project" value="TreeGrafter"/>
</dbReference>
<organism evidence="7 8">
    <name type="scientific">Candidatus Desulfacyla euxinica</name>
    <dbReference type="NCBI Taxonomy" id="2841693"/>
    <lineage>
        <taxon>Bacteria</taxon>
        <taxon>Deltaproteobacteria</taxon>
        <taxon>Candidatus Desulfacyla</taxon>
    </lineage>
</organism>
<accession>A0A8J6T5J9</accession>
<dbReference type="Gene3D" id="2.20.28.10">
    <property type="match status" value="1"/>
</dbReference>
<evidence type="ECO:0000259" key="6">
    <source>
        <dbReference type="PROSITE" id="PS50903"/>
    </source>
</evidence>
<proteinExistence type="inferred from homology"/>
<feature type="domain" description="Rubredoxin-like" evidence="6">
    <location>
        <begin position="7"/>
        <end position="58"/>
    </location>
</feature>
<evidence type="ECO:0000256" key="5">
    <source>
        <dbReference type="RuleBase" id="RU003820"/>
    </source>
</evidence>
<protein>
    <recommendedName>
        <fullName evidence="5">Rubredoxin</fullName>
    </recommendedName>
</protein>
<evidence type="ECO:0000256" key="1">
    <source>
        <dbReference type="ARBA" id="ARBA00022448"/>
    </source>
</evidence>
<evidence type="ECO:0000313" key="7">
    <source>
        <dbReference type="EMBL" id="MBC8176601.1"/>
    </source>
</evidence>
<evidence type="ECO:0000256" key="3">
    <source>
        <dbReference type="ARBA" id="ARBA00022982"/>
    </source>
</evidence>
<dbReference type="PROSITE" id="PS50903">
    <property type="entry name" value="RUBREDOXIN_LIKE"/>
    <property type="match status" value="1"/>
</dbReference>
<dbReference type="GO" id="GO:0009055">
    <property type="term" value="F:electron transfer activity"/>
    <property type="evidence" value="ECO:0007669"/>
    <property type="project" value="TreeGrafter"/>
</dbReference>
<dbReference type="GO" id="GO:0005506">
    <property type="term" value="F:iron ion binding"/>
    <property type="evidence" value="ECO:0007669"/>
    <property type="project" value="UniProtKB-UniRule"/>
</dbReference>
<sequence>MAAPEEMYQCQTTNCGYIYNPDKGDRKGKIPKGTRFEDLPDDWKCAVCGGSKKSFRPLAGPGSVSAEGS</sequence>
<reference evidence="7 8" key="1">
    <citation type="submission" date="2020-08" db="EMBL/GenBank/DDBJ databases">
        <title>Bridging the membrane lipid divide: bacteria of the FCB group superphylum have the potential to synthesize archaeal ether lipids.</title>
        <authorList>
            <person name="Villanueva L."/>
            <person name="Von Meijenfeldt F.A.B."/>
            <person name="Westbye A.B."/>
            <person name="Yadav S."/>
            <person name="Hopmans E.C."/>
            <person name="Dutilh B.E."/>
            <person name="Sinninghe Damste J.S."/>
        </authorList>
    </citation>
    <scope>NUCLEOTIDE SEQUENCE [LARGE SCALE GENOMIC DNA]</scope>
    <source>
        <strain evidence="7">NIOZ-UU27</strain>
    </source>
</reference>
<comment type="caution">
    <text evidence="7">The sequence shown here is derived from an EMBL/GenBank/DDBJ whole genome shotgun (WGS) entry which is preliminary data.</text>
</comment>
<keyword evidence="3 5" id="KW-0249">Electron transport</keyword>
<dbReference type="PRINTS" id="PR00163">
    <property type="entry name" value="RUBREDOXIN"/>
</dbReference>
<dbReference type="PANTHER" id="PTHR47627:SF1">
    <property type="entry name" value="RUBREDOXIN-1-RELATED"/>
    <property type="match status" value="1"/>
</dbReference>
<evidence type="ECO:0000256" key="4">
    <source>
        <dbReference type="ARBA" id="ARBA00023004"/>
    </source>
</evidence>
<keyword evidence="4 5" id="KW-0408">Iron</keyword>
<dbReference type="EMBL" id="JACNJD010000148">
    <property type="protein sequence ID" value="MBC8176601.1"/>
    <property type="molecule type" value="Genomic_DNA"/>
</dbReference>
<dbReference type="Proteomes" id="UP000650524">
    <property type="component" value="Unassembled WGS sequence"/>
</dbReference>
<dbReference type="PANTHER" id="PTHR47627">
    <property type="entry name" value="RUBREDOXIN"/>
    <property type="match status" value="1"/>
</dbReference>
<dbReference type="SUPFAM" id="SSF57802">
    <property type="entry name" value="Rubredoxin-like"/>
    <property type="match status" value="1"/>
</dbReference>
<comment type="similarity">
    <text evidence="5">Belongs to the rubredoxin family.</text>
</comment>
<keyword evidence="2 5" id="KW-0479">Metal-binding</keyword>
<dbReference type="InterPro" id="IPR024934">
    <property type="entry name" value="Rubredoxin-like_dom"/>
</dbReference>
<evidence type="ECO:0000313" key="8">
    <source>
        <dbReference type="Proteomes" id="UP000650524"/>
    </source>
</evidence>
<evidence type="ECO:0000256" key="2">
    <source>
        <dbReference type="ARBA" id="ARBA00022723"/>
    </source>
</evidence>
<dbReference type="Pfam" id="PF00301">
    <property type="entry name" value="Rubredoxin"/>
    <property type="match status" value="1"/>
</dbReference>
<keyword evidence="1" id="KW-0813">Transport</keyword>